<accession>A0A3M6U0A2</accession>
<evidence type="ECO:0000313" key="2">
    <source>
        <dbReference type="Proteomes" id="UP000275408"/>
    </source>
</evidence>
<evidence type="ECO:0000313" key="1">
    <source>
        <dbReference type="EMBL" id="RMX47090.1"/>
    </source>
</evidence>
<organism evidence="1 2">
    <name type="scientific">Pocillopora damicornis</name>
    <name type="common">Cauliflower coral</name>
    <name type="synonym">Millepora damicornis</name>
    <dbReference type="NCBI Taxonomy" id="46731"/>
    <lineage>
        <taxon>Eukaryota</taxon>
        <taxon>Metazoa</taxon>
        <taxon>Cnidaria</taxon>
        <taxon>Anthozoa</taxon>
        <taxon>Hexacorallia</taxon>
        <taxon>Scleractinia</taxon>
        <taxon>Astrocoeniina</taxon>
        <taxon>Pocilloporidae</taxon>
        <taxon>Pocillopora</taxon>
    </lineage>
</organism>
<comment type="caution">
    <text evidence="1">The sequence shown here is derived from an EMBL/GenBank/DDBJ whole genome shotgun (WGS) entry which is preliminary data.</text>
</comment>
<protein>
    <submittedName>
        <fullName evidence="1">Uncharacterized protein</fullName>
    </submittedName>
</protein>
<proteinExistence type="predicted"/>
<reference evidence="1 2" key="1">
    <citation type="journal article" date="2018" name="Sci. Rep.">
        <title>Comparative analysis of the Pocillopora damicornis genome highlights role of immune system in coral evolution.</title>
        <authorList>
            <person name="Cunning R."/>
            <person name="Bay R.A."/>
            <person name="Gillette P."/>
            <person name="Baker A.C."/>
            <person name="Traylor-Knowles N."/>
        </authorList>
    </citation>
    <scope>NUCLEOTIDE SEQUENCE [LARGE SCALE GENOMIC DNA]</scope>
    <source>
        <strain evidence="1">RSMAS</strain>
        <tissue evidence="1">Whole animal</tissue>
    </source>
</reference>
<sequence>MDANATKYCARVRAQNHRNGKGAQERTDDLAAIPGELKKNFPPGNKQTHKRTHLQQRAFSSLHTSYFTCMHGAHAVTLVKKSYLSVEIS</sequence>
<dbReference type="Proteomes" id="UP000275408">
    <property type="component" value="Unassembled WGS sequence"/>
</dbReference>
<keyword evidence="2" id="KW-1185">Reference proteome</keyword>
<dbReference type="AlphaFoldDB" id="A0A3M6U0A2"/>
<gene>
    <name evidence="1" type="ORF">pdam_00023285</name>
</gene>
<name>A0A3M6U0A2_POCDA</name>
<dbReference type="EMBL" id="RCHS01002492">
    <property type="protein sequence ID" value="RMX47090.1"/>
    <property type="molecule type" value="Genomic_DNA"/>
</dbReference>